<keyword evidence="2" id="KW-1185">Reference proteome</keyword>
<sequence>EQSEKITPLRIANECKESLFSHCRGVVHHVPNNLRMVYLLGTE</sequence>
<comment type="caution">
    <text evidence="1">The sequence shown here is derived from an EMBL/GenBank/DDBJ whole genome shotgun (WGS) entry which is preliminary data.</text>
</comment>
<dbReference type="Proteomes" id="UP000016660">
    <property type="component" value="Unassembled WGS sequence"/>
</dbReference>
<accession>A0ABN0NNA6</accession>
<name>A0ABN0NNA6_9BACT</name>
<organism evidence="1 2">
    <name type="scientific">Prevotella disiens JCM 6334 = ATCC 29426</name>
    <dbReference type="NCBI Taxonomy" id="1235811"/>
    <lineage>
        <taxon>Bacteria</taxon>
        <taxon>Pseudomonadati</taxon>
        <taxon>Bacteroidota</taxon>
        <taxon>Bacteroidia</taxon>
        <taxon>Bacteroidales</taxon>
        <taxon>Prevotellaceae</taxon>
        <taxon>Prevotella</taxon>
    </lineage>
</organism>
<gene>
    <name evidence="1" type="ORF">HMPREF0653_02837</name>
</gene>
<evidence type="ECO:0000313" key="1">
    <source>
        <dbReference type="EMBL" id="ERJ70797.1"/>
    </source>
</evidence>
<protein>
    <submittedName>
        <fullName evidence="1">Uncharacterized protein</fullName>
    </submittedName>
</protein>
<dbReference type="EMBL" id="AWUY01000387">
    <property type="protein sequence ID" value="ERJ70797.1"/>
    <property type="molecule type" value="Genomic_DNA"/>
</dbReference>
<reference evidence="1 2" key="1">
    <citation type="submission" date="2013-06" db="EMBL/GenBank/DDBJ databases">
        <authorList>
            <person name="Weinstock G."/>
            <person name="Sodergren E."/>
            <person name="Lobos E.A."/>
            <person name="Fulton L."/>
            <person name="Fulton R."/>
            <person name="Courtney L."/>
            <person name="Fronick C."/>
            <person name="O'Laughlin M."/>
            <person name="Godfrey J."/>
            <person name="Wilson R.M."/>
            <person name="Miner T."/>
            <person name="Farmer C."/>
            <person name="Delehaunty K."/>
            <person name="Cordes M."/>
            <person name="Minx P."/>
            <person name="Tomlinson C."/>
            <person name="Chen J."/>
            <person name="Wollam A."/>
            <person name="Pepin K.H."/>
            <person name="Bhonagiri V."/>
            <person name="Zhang X."/>
            <person name="Warren W."/>
            <person name="Mitreva M."/>
            <person name="Mardis E.R."/>
            <person name="Wilson R.K."/>
        </authorList>
    </citation>
    <scope>NUCLEOTIDE SEQUENCE [LARGE SCALE GENOMIC DNA]</scope>
    <source>
        <strain evidence="1 2">ATCC 29426</strain>
    </source>
</reference>
<evidence type="ECO:0000313" key="2">
    <source>
        <dbReference type="Proteomes" id="UP000016660"/>
    </source>
</evidence>
<feature type="non-terminal residue" evidence="1">
    <location>
        <position position="1"/>
    </location>
</feature>
<proteinExistence type="predicted"/>